<dbReference type="AlphaFoldDB" id="A0AAE1M2S0"/>
<dbReference type="CDD" id="cd09917">
    <property type="entry name" value="F-box_SF"/>
    <property type="match status" value="1"/>
</dbReference>
<proteinExistence type="predicted"/>
<reference evidence="1" key="1">
    <citation type="submission" date="2023-11" db="EMBL/GenBank/DDBJ databases">
        <title>The genome sequences of three competitors of mushroom-forming fungi.</title>
        <authorList>
            <person name="Beijen E."/>
            <person name="Ohm R.A."/>
        </authorList>
    </citation>
    <scope>NUCLEOTIDE SEQUENCE</scope>
    <source>
        <strain evidence="1">CBS 100526</strain>
    </source>
</reference>
<evidence type="ECO:0000313" key="2">
    <source>
        <dbReference type="Proteomes" id="UP001273209"/>
    </source>
</evidence>
<dbReference type="RefSeq" id="XP_062755688.1">
    <property type="nucleotide sequence ID" value="XM_062899704.1"/>
</dbReference>
<dbReference type="SUPFAM" id="SSF52047">
    <property type="entry name" value="RNI-like"/>
    <property type="match status" value="1"/>
</dbReference>
<accession>A0AAE1M2S0</accession>
<evidence type="ECO:0000313" key="1">
    <source>
        <dbReference type="EMBL" id="KAK4073388.1"/>
    </source>
</evidence>
<evidence type="ECO:0008006" key="3">
    <source>
        <dbReference type="Google" id="ProtNLM"/>
    </source>
</evidence>
<name>A0AAE1M2S0_9HYPO</name>
<dbReference type="Gene3D" id="3.80.10.10">
    <property type="entry name" value="Ribonuclease Inhibitor"/>
    <property type="match status" value="1"/>
</dbReference>
<protein>
    <recommendedName>
        <fullName evidence="3">F-box domain-containing protein</fullName>
    </recommendedName>
</protein>
<keyword evidence="2" id="KW-1185">Reference proteome</keyword>
<dbReference type="EMBL" id="JAWRVG010000018">
    <property type="protein sequence ID" value="KAK4073388.1"/>
    <property type="molecule type" value="Genomic_DNA"/>
</dbReference>
<sequence length="454" mass="52621">MPPASLITLPDEILLMICEELCFHCYGTPKPSDDKFFNTDLWSLMRTCRRLRDIAEPILYHCVWPGDNLFFLRTIIARPDLAVQVRSFLYDEAEQRDASGEDLDMLKAEARRLDVNESDKWVRKWDRQIKRNGLECDQRLLKLILARLPNTASLSIVVPLWEETTCLTDSRNKCITMESIRDLSLIPGDLFDLGLLGGFLTMMPCLERLAAYDCGSITETLPLAKLCTLILRNSMITAICLQTIVDSCPELEHFEYYVRPYDYDYTSSYEQQTVTCGQAQRILHSRRETLKNLNLVFGKEFPPYLDQLESLQDFQLSNLHDFDGLDTLWVRTTDFGTDDEDKDVPIFPKDMEDLVSKLPQSLICLGFCGSHKDWDGIEILQEAILEGHFPKLEFVLLEHEKEEFEYARELLADVDVFCAYFNDTKLEEFPDCSDPEFVEKEKEDDYEYGEDEAE</sequence>
<dbReference type="Proteomes" id="UP001273209">
    <property type="component" value="Unassembled WGS sequence"/>
</dbReference>
<dbReference type="InterPro" id="IPR032675">
    <property type="entry name" value="LRR_dom_sf"/>
</dbReference>
<dbReference type="GeneID" id="87919609"/>
<comment type="caution">
    <text evidence="1">The sequence shown here is derived from an EMBL/GenBank/DDBJ whole genome shotgun (WGS) entry which is preliminary data.</text>
</comment>
<organism evidence="1 2">
    <name type="scientific">Trichoderma aggressivum f. europaeum</name>
    <dbReference type="NCBI Taxonomy" id="173218"/>
    <lineage>
        <taxon>Eukaryota</taxon>
        <taxon>Fungi</taxon>
        <taxon>Dikarya</taxon>
        <taxon>Ascomycota</taxon>
        <taxon>Pezizomycotina</taxon>
        <taxon>Sordariomycetes</taxon>
        <taxon>Hypocreomycetidae</taxon>
        <taxon>Hypocreales</taxon>
        <taxon>Hypocreaceae</taxon>
        <taxon>Trichoderma</taxon>
    </lineage>
</organism>
<gene>
    <name evidence="1" type="ORF">Triagg1_5214</name>
</gene>